<organism evidence="1 2">
    <name type="scientific">Diaporthe ampelina</name>
    <dbReference type="NCBI Taxonomy" id="1214573"/>
    <lineage>
        <taxon>Eukaryota</taxon>
        <taxon>Fungi</taxon>
        <taxon>Dikarya</taxon>
        <taxon>Ascomycota</taxon>
        <taxon>Pezizomycotina</taxon>
        <taxon>Sordariomycetes</taxon>
        <taxon>Sordariomycetidae</taxon>
        <taxon>Diaporthales</taxon>
        <taxon>Diaporthaceae</taxon>
        <taxon>Diaporthe</taxon>
    </lineage>
</organism>
<sequence>MSHLQYFTYPGFGDFAKEHTHYNQAVRVGDVIEVAGQGGWDCETREVEPSLIKQIDRAFDNVEHTLSLAGVGWKDVYAVKLYHTTDVTEDGVGHFVDNMRKYMPDHQPILSGIGVASLVFGMKVEIEVRAHAPPDR</sequence>
<accession>A0A0G2FJI4</accession>
<dbReference type="Pfam" id="PF01042">
    <property type="entry name" value="Ribonuc_L-PSP"/>
    <property type="match status" value="1"/>
</dbReference>
<dbReference type="GO" id="GO:0005829">
    <property type="term" value="C:cytosol"/>
    <property type="evidence" value="ECO:0007669"/>
    <property type="project" value="TreeGrafter"/>
</dbReference>
<proteinExistence type="predicted"/>
<dbReference type="PANTHER" id="PTHR11803">
    <property type="entry name" value="2-IMINOBUTANOATE/2-IMINOPROPANOATE DEAMINASE RIDA"/>
    <property type="match status" value="1"/>
</dbReference>
<reference evidence="1 2" key="1">
    <citation type="submission" date="2015-05" db="EMBL/GenBank/DDBJ databases">
        <title>Distinctive expansion of gene families associated with plant cell wall degradation and secondary metabolism in the genomes of grapevine trunk pathogens.</title>
        <authorList>
            <person name="Lawrence D.P."/>
            <person name="Travadon R."/>
            <person name="Rolshausen P.E."/>
            <person name="Baumgartner K."/>
        </authorList>
    </citation>
    <scope>NUCLEOTIDE SEQUENCE [LARGE SCALE GENOMIC DNA]</scope>
    <source>
        <strain evidence="1">DA912</strain>
    </source>
</reference>
<dbReference type="InterPro" id="IPR035959">
    <property type="entry name" value="RutC-like_sf"/>
</dbReference>
<dbReference type="InterPro" id="IPR006175">
    <property type="entry name" value="YjgF/YER057c/UK114"/>
</dbReference>
<evidence type="ECO:0000313" key="1">
    <source>
        <dbReference type="EMBL" id="KKY34547.1"/>
    </source>
</evidence>
<dbReference type="Gene3D" id="3.30.1330.40">
    <property type="entry name" value="RutC-like"/>
    <property type="match status" value="1"/>
</dbReference>
<reference evidence="1 2" key="2">
    <citation type="submission" date="2015-05" db="EMBL/GenBank/DDBJ databases">
        <authorList>
            <person name="Morales-Cruz A."/>
            <person name="Amrine K.C."/>
            <person name="Cantu D."/>
        </authorList>
    </citation>
    <scope>NUCLEOTIDE SEQUENCE [LARGE SCALE GENOMIC DNA]</scope>
    <source>
        <strain evidence="1">DA912</strain>
    </source>
</reference>
<dbReference type="PANTHER" id="PTHR11803:SF39">
    <property type="entry name" value="2-IMINOBUTANOATE_2-IMINOPROPANOATE DEAMINASE"/>
    <property type="match status" value="1"/>
</dbReference>
<protein>
    <submittedName>
        <fullName evidence="1">Putative endoribonuclease l-psp</fullName>
    </submittedName>
</protein>
<dbReference type="GO" id="GO:0019239">
    <property type="term" value="F:deaminase activity"/>
    <property type="evidence" value="ECO:0007669"/>
    <property type="project" value="TreeGrafter"/>
</dbReference>
<name>A0A0G2FJI4_9PEZI</name>
<evidence type="ECO:0000313" key="2">
    <source>
        <dbReference type="Proteomes" id="UP000034680"/>
    </source>
</evidence>
<dbReference type="OrthoDB" id="309640at2759"/>
<dbReference type="AlphaFoldDB" id="A0A0G2FJI4"/>
<keyword evidence="2" id="KW-1185">Reference proteome</keyword>
<dbReference type="SUPFAM" id="SSF55298">
    <property type="entry name" value="YjgF-like"/>
    <property type="match status" value="1"/>
</dbReference>
<dbReference type="EMBL" id="LCUC01000198">
    <property type="protein sequence ID" value="KKY34547.1"/>
    <property type="molecule type" value="Genomic_DNA"/>
</dbReference>
<gene>
    <name evidence="1" type="ORF">UCDDA912_g05501</name>
</gene>
<dbReference type="STRING" id="1214573.A0A0G2FJI4"/>
<dbReference type="GO" id="GO:0005739">
    <property type="term" value="C:mitochondrion"/>
    <property type="evidence" value="ECO:0007669"/>
    <property type="project" value="TreeGrafter"/>
</dbReference>
<comment type="caution">
    <text evidence="1">The sequence shown here is derived from an EMBL/GenBank/DDBJ whole genome shotgun (WGS) entry which is preliminary data.</text>
</comment>
<dbReference type="Proteomes" id="UP000034680">
    <property type="component" value="Unassembled WGS sequence"/>
</dbReference>